<proteinExistence type="predicted"/>
<evidence type="ECO:0000313" key="2">
    <source>
        <dbReference type="Proteomes" id="UP000294355"/>
    </source>
</evidence>
<sequence>MSFHPNVVKQTYSYAEHGTPAEKEFESKAL</sequence>
<gene>
    <name evidence="1" type="ORF">AC2117_03622</name>
</gene>
<organism evidence="1 2">
    <name type="scientific">Acinetobacter calcoaceticus</name>
    <dbReference type="NCBI Taxonomy" id="471"/>
    <lineage>
        <taxon>Bacteria</taxon>
        <taxon>Pseudomonadati</taxon>
        <taxon>Pseudomonadota</taxon>
        <taxon>Gammaproteobacteria</taxon>
        <taxon>Moraxellales</taxon>
        <taxon>Moraxellaceae</taxon>
        <taxon>Acinetobacter</taxon>
        <taxon>Acinetobacter calcoaceticus/baumannii complex</taxon>
    </lineage>
</organism>
<dbReference type="AlphaFoldDB" id="A0A446ZPE9"/>
<reference evidence="1 2" key="1">
    <citation type="submission" date="2018-08" db="EMBL/GenBank/DDBJ databases">
        <authorList>
            <person name="Gonzaga-Molto A."/>
        </authorList>
    </citation>
    <scope>NUCLEOTIDE SEQUENCE [LARGE SCALE GENOMIC DNA]</scope>
    <source>
        <strain evidence="1">Acinetobacter calcoaceticus str. 2117</strain>
    </source>
</reference>
<dbReference type="Proteomes" id="UP000294355">
    <property type="component" value="Chromosome"/>
</dbReference>
<dbReference type="EMBL" id="LS999521">
    <property type="protein sequence ID" value="VAX46386.1"/>
    <property type="molecule type" value="Genomic_DNA"/>
</dbReference>
<accession>A0A446ZPE9</accession>
<name>A0A446ZPE9_ACICA</name>
<protein>
    <submittedName>
        <fullName evidence="1">Uncharacterized protein</fullName>
    </submittedName>
</protein>
<evidence type="ECO:0000313" key="1">
    <source>
        <dbReference type="EMBL" id="VAX46386.1"/>
    </source>
</evidence>